<gene>
    <name evidence="2" type="ORF">ANN_01628</name>
</gene>
<dbReference type="SUPFAM" id="SSF46689">
    <property type="entry name" value="Homeodomain-like"/>
    <property type="match status" value="1"/>
</dbReference>
<dbReference type="Proteomes" id="UP001148838">
    <property type="component" value="Unassembled WGS sequence"/>
</dbReference>
<organism evidence="2 3">
    <name type="scientific">Periplaneta americana</name>
    <name type="common">American cockroach</name>
    <name type="synonym">Blatta americana</name>
    <dbReference type="NCBI Taxonomy" id="6978"/>
    <lineage>
        <taxon>Eukaryota</taxon>
        <taxon>Metazoa</taxon>
        <taxon>Ecdysozoa</taxon>
        <taxon>Arthropoda</taxon>
        <taxon>Hexapoda</taxon>
        <taxon>Insecta</taxon>
        <taxon>Pterygota</taxon>
        <taxon>Neoptera</taxon>
        <taxon>Polyneoptera</taxon>
        <taxon>Dictyoptera</taxon>
        <taxon>Blattodea</taxon>
        <taxon>Blattoidea</taxon>
        <taxon>Blattidae</taxon>
        <taxon>Blattinae</taxon>
        <taxon>Periplaneta</taxon>
    </lineage>
</organism>
<keyword evidence="3" id="KW-1185">Reference proteome</keyword>
<reference evidence="2 3" key="1">
    <citation type="journal article" date="2022" name="Allergy">
        <title>Genome assembly and annotation of Periplaneta americana reveal a comprehensive cockroach allergen profile.</title>
        <authorList>
            <person name="Wang L."/>
            <person name="Xiong Q."/>
            <person name="Saelim N."/>
            <person name="Wang L."/>
            <person name="Nong W."/>
            <person name="Wan A.T."/>
            <person name="Shi M."/>
            <person name="Liu X."/>
            <person name="Cao Q."/>
            <person name="Hui J.H.L."/>
            <person name="Sookrung N."/>
            <person name="Leung T.F."/>
            <person name="Tungtrongchitr A."/>
            <person name="Tsui S.K.W."/>
        </authorList>
    </citation>
    <scope>NUCLEOTIDE SEQUENCE [LARGE SCALE GENOMIC DNA]</scope>
    <source>
        <strain evidence="2">PWHHKU_190912</strain>
    </source>
</reference>
<comment type="caution">
    <text evidence="2">The sequence shown here is derived from an EMBL/GenBank/DDBJ whole genome shotgun (WGS) entry which is preliminary data.</text>
</comment>
<dbReference type="EMBL" id="JAJSOF020000003">
    <property type="protein sequence ID" value="KAJ4450221.1"/>
    <property type="molecule type" value="Genomic_DNA"/>
</dbReference>
<sequence length="134" mass="16206">MVLPPEVVNLLSSVAYKRACTGYSNVVDCCFRLYQNRRSFDMPLRRHRRDFTQLMEFERGRIIGMRKAGWSYRRIASHLCRSDHTFRTCWDQWMREGTRTRRVGSGRPRLTTRREDRRILRQARTDQLFHRPPS</sequence>
<proteinExistence type="predicted"/>
<dbReference type="InterPro" id="IPR009057">
    <property type="entry name" value="Homeodomain-like_sf"/>
</dbReference>
<evidence type="ECO:0008006" key="4">
    <source>
        <dbReference type="Google" id="ProtNLM"/>
    </source>
</evidence>
<evidence type="ECO:0000256" key="1">
    <source>
        <dbReference type="ARBA" id="ARBA00004123"/>
    </source>
</evidence>
<evidence type="ECO:0000313" key="3">
    <source>
        <dbReference type="Proteomes" id="UP001148838"/>
    </source>
</evidence>
<protein>
    <recommendedName>
        <fullName evidence="4">Myb-like domain-containing protein</fullName>
    </recommendedName>
</protein>
<name>A0ABQ8TU33_PERAM</name>
<comment type="subcellular location">
    <subcellularLocation>
        <location evidence="1">Nucleus</location>
    </subcellularLocation>
</comment>
<evidence type="ECO:0000313" key="2">
    <source>
        <dbReference type="EMBL" id="KAJ4450221.1"/>
    </source>
</evidence>
<accession>A0ABQ8TU33</accession>
<dbReference type="Gene3D" id="1.10.10.60">
    <property type="entry name" value="Homeodomain-like"/>
    <property type="match status" value="1"/>
</dbReference>